<dbReference type="OrthoDB" id="4806033at2759"/>
<gene>
    <name evidence="1" type="ORF">CORC01_00366</name>
</gene>
<protein>
    <submittedName>
        <fullName evidence="1">Uncharacterized protein</fullName>
    </submittedName>
</protein>
<sequence>MAHSPTSPPAAPGVNKKKKPFIPYEVFLGVVDQLIAQAEEPHDIKVWSLGYEHSVASKLVVHDTDTADFKYQSITRQRYQRLRLVSQINQKSRRMVEKRFPRLPMMVASPCKRRRELSPVSAYVRHIDEYIPFFTSLQLGREAEQFIYNQTILLPTPAGYALLTSVERLYLPRIDYLVTRNAACISTLVRFPNLKAIVVHVGSWTRKLREGITKGLHSIDPAKLPDLALWHMTKSAVFRSIWADHLHRRRIRLYGLIDPGLGPIIELFPRRKRIRYRFCRPDTNEAIKALIEDTRVMIL</sequence>
<dbReference type="GeneID" id="34553533"/>
<organism evidence="1 2">
    <name type="scientific">Colletotrichum orchidophilum</name>
    <dbReference type="NCBI Taxonomy" id="1209926"/>
    <lineage>
        <taxon>Eukaryota</taxon>
        <taxon>Fungi</taxon>
        <taxon>Dikarya</taxon>
        <taxon>Ascomycota</taxon>
        <taxon>Pezizomycotina</taxon>
        <taxon>Sordariomycetes</taxon>
        <taxon>Hypocreomycetidae</taxon>
        <taxon>Glomerellales</taxon>
        <taxon>Glomerellaceae</taxon>
        <taxon>Colletotrichum</taxon>
    </lineage>
</organism>
<name>A0A1G4BSW0_9PEZI</name>
<accession>A0A1G4BSW0</accession>
<dbReference type="AlphaFoldDB" id="A0A1G4BSW0"/>
<comment type="caution">
    <text evidence="1">The sequence shown here is derived from an EMBL/GenBank/DDBJ whole genome shotgun (WGS) entry which is preliminary data.</text>
</comment>
<dbReference type="RefSeq" id="XP_022481648.1">
    <property type="nucleotide sequence ID" value="XM_022612023.1"/>
</dbReference>
<keyword evidence="2" id="KW-1185">Reference proteome</keyword>
<evidence type="ECO:0000313" key="2">
    <source>
        <dbReference type="Proteomes" id="UP000176998"/>
    </source>
</evidence>
<dbReference type="Proteomes" id="UP000176998">
    <property type="component" value="Unassembled WGS sequence"/>
</dbReference>
<reference evidence="1 2" key="1">
    <citation type="submission" date="2016-09" db="EMBL/GenBank/DDBJ databases">
        <authorList>
            <person name="Capua I."/>
            <person name="De Benedictis P."/>
            <person name="Joannis T."/>
            <person name="Lombin L.H."/>
            <person name="Cattoli G."/>
        </authorList>
    </citation>
    <scope>NUCLEOTIDE SEQUENCE [LARGE SCALE GENOMIC DNA]</scope>
    <source>
        <strain evidence="1 2">IMI 309357</strain>
    </source>
</reference>
<proteinExistence type="predicted"/>
<evidence type="ECO:0000313" key="1">
    <source>
        <dbReference type="EMBL" id="OHF04514.1"/>
    </source>
</evidence>
<dbReference type="EMBL" id="MJBS01000002">
    <property type="protein sequence ID" value="OHF04514.1"/>
    <property type="molecule type" value="Genomic_DNA"/>
</dbReference>